<proteinExistence type="predicted"/>
<accession>A0ABP0ED25</accession>
<reference evidence="2 3" key="1">
    <citation type="submission" date="2024-01" db="EMBL/GenBank/DDBJ databases">
        <authorList>
            <consortium name="Genoscope - CEA"/>
            <person name="William W."/>
        </authorList>
    </citation>
    <scope>NUCLEOTIDE SEQUENCE [LARGE SCALE GENOMIC DNA]</scope>
    <source>
        <strain evidence="2 3">29B2s-10</strain>
    </source>
</reference>
<evidence type="ECO:0008006" key="4">
    <source>
        <dbReference type="Google" id="ProtNLM"/>
    </source>
</evidence>
<feature type="region of interest" description="Disordered" evidence="1">
    <location>
        <begin position="114"/>
        <end position="166"/>
    </location>
</feature>
<organism evidence="2 3">
    <name type="scientific">[Candida] anglica</name>
    <dbReference type="NCBI Taxonomy" id="148631"/>
    <lineage>
        <taxon>Eukaryota</taxon>
        <taxon>Fungi</taxon>
        <taxon>Dikarya</taxon>
        <taxon>Ascomycota</taxon>
        <taxon>Saccharomycotina</taxon>
        <taxon>Pichiomycetes</taxon>
        <taxon>Debaryomycetaceae</taxon>
        <taxon>Kurtzmaniella</taxon>
    </lineage>
</organism>
<evidence type="ECO:0000313" key="2">
    <source>
        <dbReference type="EMBL" id="CAK7902972.1"/>
    </source>
</evidence>
<sequence>MITIRQVIKACGGRSMSTMTRTVGARNRKIPVKTDDETKLPHTHPNDFLGIHTSYGWYFIPKEFYAFDWTIPMLEQRLKEACKDIDSTKLTASDRSRLQEEVVDVWSKTADLNDKPIHTKKSKKDIEQQRKDREYRAQLKENPKSFSEGIMDEDGHPLTSSNSMATKEKSTNSLNFTDAWNYFYAIKSNEADDLENKKVLQKRLALEWNSKSLAEKQKYREAYASLISEGKDIHRGEIVSVNAKKKAKRSLDLSHIPEVSQELIDIHLPEITMADTKKYYISLRSSSIEVEPGVRKPTAISREWVAFDEETKQKYRVRYAKLRAAGYTIFRGNIVPLKKE</sequence>
<dbReference type="EMBL" id="OZ004256">
    <property type="protein sequence ID" value="CAK7902972.1"/>
    <property type="molecule type" value="Genomic_DNA"/>
</dbReference>
<evidence type="ECO:0000256" key="1">
    <source>
        <dbReference type="SAM" id="MobiDB-lite"/>
    </source>
</evidence>
<name>A0ABP0ED25_9ASCO</name>
<keyword evidence="3" id="KW-1185">Reference proteome</keyword>
<dbReference type="Proteomes" id="UP001497600">
    <property type="component" value="Chromosome D"/>
</dbReference>
<protein>
    <recommendedName>
        <fullName evidence="4">HMG box domain-containing protein</fullName>
    </recommendedName>
</protein>
<gene>
    <name evidence="2" type="ORF">CAAN4_D02410</name>
</gene>
<feature type="compositionally biased region" description="Basic and acidic residues" evidence="1">
    <location>
        <begin position="124"/>
        <end position="143"/>
    </location>
</feature>
<evidence type="ECO:0000313" key="3">
    <source>
        <dbReference type="Proteomes" id="UP001497600"/>
    </source>
</evidence>